<dbReference type="AlphaFoldDB" id="A0A744HEJ1"/>
<protein>
    <submittedName>
        <fullName evidence="1">Uncharacterized protein</fullName>
    </submittedName>
</protein>
<reference evidence="1" key="2">
    <citation type="submission" date="2020-02" db="EMBL/GenBank/DDBJ databases">
        <authorList>
            <consortium name="NCBI Pathogen Detection Project"/>
        </authorList>
    </citation>
    <scope>NUCLEOTIDE SEQUENCE</scope>
    <source>
        <strain evidence="1">MA.CCC_P4</strain>
    </source>
</reference>
<comment type="caution">
    <text evidence="1">The sequence shown here is derived from an EMBL/GenBank/DDBJ whole genome shotgun (WGS) entry which is preliminary data.</text>
</comment>
<proteinExistence type="predicted"/>
<gene>
    <name evidence="1" type="ORF">G8N70_003064</name>
</gene>
<organism evidence="1">
    <name type="scientific">Salmonella enterica</name>
    <name type="common">Salmonella choleraesuis</name>
    <dbReference type="NCBI Taxonomy" id="28901"/>
    <lineage>
        <taxon>Bacteria</taxon>
        <taxon>Pseudomonadati</taxon>
        <taxon>Pseudomonadota</taxon>
        <taxon>Gammaproteobacteria</taxon>
        <taxon>Enterobacterales</taxon>
        <taxon>Enterobacteriaceae</taxon>
        <taxon>Salmonella</taxon>
    </lineage>
</organism>
<reference evidence="1" key="1">
    <citation type="journal article" date="2018" name="Genome Biol.">
        <title>SKESA: strategic k-mer extension for scrupulous assemblies.</title>
        <authorList>
            <person name="Souvorov A."/>
            <person name="Agarwala R."/>
            <person name="Lipman D.J."/>
        </authorList>
    </citation>
    <scope>NUCLEOTIDE SEQUENCE</scope>
    <source>
        <strain evidence="1">MA.CCC_P4</strain>
    </source>
</reference>
<dbReference type="EMBL" id="DAAUQJ010000006">
    <property type="protein sequence ID" value="HAF2412735.1"/>
    <property type="molecule type" value="Genomic_DNA"/>
</dbReference>
<name>A0A744HEJ1_SALER</name>
<accession>A0A744HEJ1</accession>
<evidence type="ECO:0000313" key="1">
    <source>
        <dbReference type="EMBL" id="HAF2412735.1"/>
    </source>
</evidence>
<sequence>MSQHAYFGQLAMLYCGKSLPLEVLQSAAGHYIGTQDSEGPVSRESREYFSSYAAAQYALESGNWSQHSIP</sequence>